<dbReference type="PANTHER" id="PTHR35093">
    <property type="entry name" value="OUTER MEMBRANE PROTEIN NMB0088-RELATED"/>
    <property type="match status" value="1"/>
</dbReference>
<evidence type="ECO:0000256" key="4">
    <source>
        <dbReference type="ARBA" id="ARBA00022692"/>
    </source>
</evidence>
<feature type="chain" id="PRO_5020899811" evidence="8">
    <location>
        <begin position="18"/>
        <end position="410"/>
    </location>
</feature>
<dbReference type="Pfam" id="PF03349">
    <property type="entry name" value="Toluene_X"/>
    <property type="match status" value="1"/>
</dbReference>
<evidence type="ECO:0000256" key="1">
    <source>
        <dbReference type="ARBA" id="ARBA00004571"/>
    </source>
</evidence>
<dbReference type="Gene3D" id="2.40.160.60">
    <property type="entry name" value="Outer membrane protein transport protein (OMPP1/FadL/TodX)"/>
    <property type="match status" value="1"/>
</dbReference>
<keyword evidence="3" id="KW-1134">Transmembrane beta strand</keyword>
<evidence type="ECO:0000256" key="7">
    <source>
        <dbReference type="ARBA" id="ARBA00023237"/>
    </source>
</evidence>
<dbReference type="Proteomes" id="UP000292781">
    <property type="component" value="Unassembled WGS sequence"/>
</dbReference>
<accession>A0A4Q9VJN1</accession>
<comment type="similarity">
    <text evidence="2">Belongs to the OmpP1/FadL family.</text>
</comment>
<name>A0A4Q9VJN1_9HYPH</name>
<dbReference type="GO" id="GO:0009279">
    <property type="term" value="C:cell outer membrane"/>
    <property type="evidence" value="ECO:0007669"/>
    <property type="project" value="UniProtKB-SubCell"/>
</dbReference>
<feature type="signal peptide" evidence="8">
    <location>
        <begin position="1"/>
        <end position="17"/>
    </location>
</feature>
<comment type="caution">
    <text evidence="9">The sequence shown here is derived from an EMBL/GenBank/DDBJ whole genome shotgun (WGS) entry which is preliminary data.</text>
</comment>
<keyword evidence="7" id="KW-0998">Cell outer membrane</keyword>
<gene>
    <name evidence="9" type="ORF">EYW49_15890</name>
</gene>
<evidence type="ECO:0000256" key="6">
    <source>
        <dbReference type="ARBA" id="ARBA00023136"/>
    </source>
</evidence>
<comment type="subcellular location">
    <subcellularLocation>
        <location evidence="1">Cell outer membrane</location>
        <topology evidence="1">Multi-pass membrane protein</topology>
    </subcellularLocation>
</comment>
<organism evidence="9 10">
    <name type="scientific">Siculibacillus lacustris</name>
    <dbReference type="NCBI Taxonomy" id="1549641"/>
    <lineage>
        <taxon>Bacteria</taxon>
        <taxon>Pseudomonadati</taxon>
        <taxon>Pseudomonadota</taxon>
        <taxon>Alphaproteobacteria</taxon>
        <taxon>Hyphomicrobiales</taxon>
        <taxon>Ancalomicrobiaceae</taxon>
        <taxon>Siculibacillus</taxon>
    </lineage>
</organism>
<reference evidence="9 10" key="1">
    <citation type="submission" date="2019-02" db="EMBL/GenBank/DDBJ databases">
        <title>Siculibacillus lacustris gen. nov., sp. nov., a new rosette-forming bacterium isolated from a freshwater crater lake (Lake St. Ana, Romania).</title>
        <authorList>
            <person name="Felfoldi T."/>
            <person name="Marton Z."/>
            <person name="Szabo A."/>
            <person name="Mentes A."/>
            <person name="Boka K."/>
            <person name="Marialigeti K."/>
            <person name="Mathe I."/>
            <person name="Koncz M."/>
            <person name="Schumann P."/>
            <person name="Toth E."/>
        </authorList>
    </citation>
    <scope>NUCLEOTIDE SEQUENCE [LARGE SCALE GENOMIC DNA]</scope>
    <source>
        <strain evidence="9 10">SA-279</strain>
    </source>
</reference>
<dbReference type="PANTHER" id="PTHR35093:SF8">
    <property type="entry name" value="OUTER MEMBRANE PROTEIN NMB0088-RELATED"/>
    <property type="match status" value="1"/>
</dbReference>
<protein>
    <submittedName>
        <fullName evidence="9">Hydrocarbon degradation protein</fullName>
    </submittedName>
</protein>
<evidence type="ECO:0000256" key="8">
    <source>
        <dbReference type="SAM" id="SignalP"/>
    </source>
</evidence>
<evidence type="ECO:0000313" key="9">
    <source>
        <dbReference type="EMBL" id="TBW35540.1"/>
    </source>
</evidence>
<dbReference type="EMBL" id="SJFN01000025">
    <property type="protein sequence ID" value="TBW35540.1"/>
    <property type="molecule type" value="Genomic_DNA"/>
</dbReference>
<keyword evidence="5 8" id="KW-0732">Signal</keyword>
<keyword evidence="6" id="KW-0472">Membrane</keyword>
<dbReference type="InterPro" id="IPR005017">
    <property type="entry name" value="OMPP1/FadL/TodX"/>
</dbReference>
<dbReference type="GO" id="GO:0015483">
    <property type="term" value="F:long-chain fatty acid transporting porin activity"/>
    <property type="evidence" value="ECO:0007669"/>
    <property type="project" value="TreeGrafter"/>
</dbReference>
<dbReference type="SUPFAM" id="SSF56935">
    <property type="entry name" value="Porins"/>
    <property type="match status" value="1"/>
</dbReference>
<evidence type="ECO:0000256" key="3">
    <source>
        <dbReference type="ARBA" id="ARBA00022452"/>
    </source>
</evidence>
<keyword evidence="10" id="KW-1185">Reference proteome</keyword>
<dbReference type="OrthoDB" id="9922at2"/>
<evidence type="ECO:0000313" key="10">
    <source>
        <dbReference type="Proteomes" id="UP000292781"/>
    </source>
</evidence>
<keyword evidence="4" id="KW-0812">Transmembrane</keyword>
<evidence type="ECO:0000256" key="2">
    <source>
        <dbReference type="ARBA" id="ARBA00008163"/>
    </source>
</evidence>
<dbReference type="AlphaFoldDB" id="A0A4Q9VJN1"/>
<sequence length="410" mass="42647">MLACLAATLAVAGPAAATEGYFQTGYGTVQKGQAGAGVAHPEDATSLAVNPAGLVDVGNQINTAFTLFSPRRQVEVTGGGFVATGTTTSRNDWFALPNVAYSRQIDGQSAWGVALYGNGGMNTTWPAVANGGGSGLFLGGRAGVDLQQLLVTVGYARRLSSDLSIGIAPVFAVQKFRAEGLGAFAGYSATGNLTSGRDDYAYGGGFRGGLQWTLRPGLRFGLSGQTPIWSTRFEKYDGLFADRGSFDIPGSVAAGIAFDVTPSVTLLADYHHIFYSAVPAVGNSSLAFLAGTPFGASGGSGFGWRDVDVVALGVSWRATTDLTLRAGYSHNTDPISSRDVLLNILAPAVVTDHLSTGLSWRLTGNSGFDLALGWVPRHHVVGVSPAAFGGQRIDLSMEQYEASAGYSYRF</sequence>
<proteinExistence type="inferred from homology"/>
<evidence type="ECO:0000256" key="5">
    <source>
        <dbReference type="ARBA" id="ARBA00022729"/>
    </source>
</evidence>